<evidence type="ECO:0000256" key="6">
    <source>
        <dbReference type="HAMAP-Rule" id="MF_01186"/>
    </source>
</evidence>
<comment type="function">
    <text evidence="6">Together with LptD, is involved in the assembly of lipopolysaccharide (LPS) at the surface of the outer membrane. Required for the proper assembly of LptD. Binds LPS and may serve as the LPS recognition site at the outer membrane.</text>
</comment>
<comment type="subcellular location">
    <subcellularLocation>
        <location evidence="6">Cell outer membrane</location>
        <topology evidence="6">Lipid-anchor</topology>
    </subcellularLocation>
</comment>
<dbReference type="Pfam" id="PF04390">
    <property type="entry name" value="LptE"/>
    <property type="match status" value="1"/>
</dbReference>
<keyword evidence="5 6" id="KW-0449">Lipoprotein</keyword>
<dbReference type="PANTHER" id="PTHR38098:SF1">
    <property type="entry name" value="LPS-ASSEMBLY LIPOPROTEIN LPTE"/>
    <property type="match status" value="1"/>
</dbReference>
<name>A0A063Y538_9GAMM</name>
<sequence>MYRLTVRPTSFARLLPWLLPWLLLGLLLLSASGCGFKLRGLYDIPESLKRVAIDAGSQQDSQLSRTLEQALEANGVVIDNQAPYRIELLQQGITRRTLSLDSSARASEYELRGEVTFQVSDRDGNLLLPERTLMSERAYNVDSSNITASDSQEPILRQQIHQDLAQQIMRQYIRIQMP</sequence>
<dbReference type="Proteomes" id="UP000027318">
    <property type="component" value="Unassembled WGS sequence"/>
</dbReference>
<dbReference type="HAMAP" id="MF_01186">
    <property type="entry name" value="LPS_assembly_LptE"/>
    <property type="match status" value="1"/>
</dbReference>
<proteinExistence type="inferred from homology"/>
<evidence type="ECO:0000256" key="5">
    <source>
        <dbReference type="ARBA" id="ARBA00023288"/>
    </source>
</evidence>
<keyword evidence="3 6" id="KW-0564">Palmitate</keyword>
<evidence type="ECO:0000256" key="2">
    <source>
        <dbReference type="ARBA" id="ARBA00023136"/>
    </source>
</evidence>
<dbReference type="AlphaFoldDB" id="A0A063Y538"/>
<evidence type="ECO:0000256" key="4">
    <source>
        <dbReference type="ARBA" id="ARBA00023237"/>
    </source>
</evidence>
<dbReference type="PANTHER" id="PTHR38098">
    <property type="entry name" value="LPS-ASSEMBLY LIPOPROTEIN LPTE"/>
    <property type="match status" value="1"/>
</dbReference>
<evidence type="ECO:0000313" key="7">
    <source>
        <dbReference type="EMBL" id="KDE39627.1"/>
    </source>
</evidence>
<organism evidence="7 8">
    <name type="scientific">Nitrincola lacisaponensis</name>
    <dbReference type="NCBI Taxonomy" id="267850"/>
    <lineage>
        <taxon>Bacteria</taxon>
        <taxon>Pseudomonadati</taxon>
        <taxon>Pseudomonadota</taxon>
        <taxon>Gammaproteobacteria</taxon>
        <taxon>Oceanospirillales</taxon>
        <taxon>Oceanospirillaceae</taxon>
        <taxon>Nitrincola</taxon>
    </lineage>
</organism>
<dbReference type="RefSeq" id="WP_036547011.1">
    <property type="nucleotide sequence ID" value="NZ_JMSZ01000028.1"/>
</dbReference>
<dbReference type="GO" id="GO:0015920">
    <property type="term" value="P:lipopolysaccharide transport"/>
    <property type="evidence" value="ECO:0007669"/>
    <property type="project" value="TreeGrafter"/>
</dbReference>
<accession>A0A063Y538</accession>
<protein>
    <recommendedName>
        <fullName evidence="6">LPS-assembly lipoprotein LptE</fullName>
    </recommendedName>
</protein>
<evidence type="ECO:0000256" key="1">
    <source>
        <dbReference type="ARBA" id="ARBA00022729"/>
    </source>
</evidence>
<evidence type="ECO:0000313" key="8">
    <source>
        <dbReference type="Proteomes" id="UP000027318"/>
    </source>
</evidence>
<keyword evidence="8" id="KW-1185">Reference proteome</keyword>
<evidence type="ECO:0000256" key="3">
    <source>
        <dbReference type="ARBA" id="ARBA00023139"/>
    </source>
</evidence>
<comment type="similarity">
    <text evidence="6">Belongs to the LptE lipoprotein family.</text>
</comment>
<dbReference type="PROSITE" id="PS51257">
    <property type="entry name" value="PROKAR_LIPOPROTEIN"/>
    <property type="match status" value="1"/>
</dbReference>
<dbReference type="GO" id="GO:1990351">
    <property type="term" value="C:transporter complex"/>
    <property type="evidence" value="ECO:0007669"/>
    <property type="project" value="TreeGrafter"/>
</dbReference>
<dbReference type="STRING" id="267850.ADINL_1905"/>
<dbReference type="GO" id="GO:0001530">
    <property type="term" value="F:lipopolysaccharide binding"/>
    <property type="evidence" value="ECO:0007669"/>
    <property type="project" value="TreeGrafter"/>
</dbReference>
<dbReference type="GO" id="GO:0043165">
    <property type="term" value="P:Gram-negative-bacterium-type cell outer membrane assembly"/>
    <property type="evidence" value="ECO:0007669"/>
    <property type="project" value="UniProtKB-UniRule"/>
</dbReference>
<dbReference type="OrthoDB" id="7349153at2"/>
<comment type="subunit">
    <text evidence="6">Component of the lipopolysaccharide transport and assembly complex. Interacts with LptD.</text>
</comment>
<gene>
    <name evidence="6" type="primary">lptE</name>
    <name evidence="7" type="ORF">ADINL_1905</name>
</gene>
<reference evidence="7 8" key="1">
    <citation type="journal article" date="2005" name="Int. J. Syst. Evol. Microbiol.">
        <title>Nitrincola lacisaponensis gen. nov., sp. nov., a novel alkaliphilic bacterium isolated from an alkaline, saline lake.</title>
        <authorList>
            <person name="Dimitriu P.A."/>
            <person name="Shukla S.K."/>
            <person name="Conradt J."/>
            <person name="Marquez M.C."/>
            <person name="Ventosa A."/>
            <person name="Maglia A."/>
            <person name="Peyton B.M."/>
            <person name="Pinkart H.C."/>
            <person name="Mormile M.R."/>
        </authorList>
    </citation>
    <scope>NUCLEOTIDE SEQUENCE [LARGE SCALE GENOMIC DNA]</scope>
    <source>
        <strain evidence="7 8">4CA</strain>
    </source>
</reference>
<dbReference type="Gene3D" id="3.30.160.150">
    <property type="entry name" value="Lipoprotein like domain"/>
    <property type="match status" value="1"/>
</dbReference>
<dbReference type="EMBL" id="JMSZ01000028">
    <property type="protein sequence ID" value="KDE39627.1"/>
    <property type="molecule type" value="Genomic_DNA"/>
</dbReference>
<keyword evidence="2 6" id="KW-0472">Membrane</keyword>
<keyword evidence="1 6" id="KW-0732">Signal</keyword>
<dbReference type="InterPro" id="IPR007485">
    <property type="entry name" value="LPS_assembly_LptE"/>
</dbReference>
<comment type="caution">
    <text evidence="7">The sequence shown here is derived from an EMBL/GenBank/DDBJ whole genome shotgun (WGS) entry which is preliminary data.</text>
</comment>
<keyword evidence="4 6" id="KW-0998">Cell outer membrane</keyword>
<dbReference type="GO" id="GO:0009279">
    <property type="term" value="C:cell outer membrane"/>
    <property type="evidence" value="ECO:0007669"/>
    <property type="project" value="UniProtKB-SubCell"/>
</dbReference>